<dbReference type="Proteomes" id="UP000232003">
    <property type="component" value="Chromosome"/>
</dbReference>
<keyword evidence="1" id="KW-0812">Transmembrane</keyword>
<keyword evidence="1" id="KW-0472">Membrane</keyword>
<reference evidence="2 3" key="1">
    <citation type="submission" date="2017-11" db="EMBL/GenBank/DDBJ databases">
        <title>Complete genome of a free-living desiccation-tolerant cyanobacterium and its photosynthetic adaptation to extreme terrestrial habitat.</title>
        <authorList>
            <person name="Shang J."/>
        </authorList>
    </citation>
    <scope>NUCLEOTIDE SEQUENCE [LARGE SCALE GENOMIC DNA]</scope>
    <source>
        <strain evidence="2 3">CCNUN1</strain>
    </source>
</reference>
<name>A0A2K8SID2_9NOSO</name>
<evidence type="ECO:0000256" key="1">
    <source>
        <dbReference type="SAM" id="Phobius"/>
    </source>
</evidence>
<proteinExistence type="predicted"/>
<dbReference type="RefSeq" id="WP_100897526.1">
    <property type="nucleotide sequence ID" value="NZ_CAWNNC010000001.1"/>
</dbReference>
<sequence>MAIDPEITRHKEWLGFLQPVGLVVSPPALVKAQAVINRNIVDLQQSLLAAVDEDGYIADFPAFVVNVFSLLLKVLIANCQTLDYTIKHFCKSSIGH</sequence>
<dbReference type="EMBL" id="CP024785">
    <property type="protein sequence ID" value="AUB35212.1"/>
    <property type="molecule type" value="Genomic_DNA"/>
</dbReference>
<evidence type="ECO:0000313" key="2">
    <source>
        <dbReference type="EMBL" id="AUB35212.1"/>
    </source>
</evidence>
<keyword evidence="3" id="KW-1185">Reference proteome</keyword>
<organism evidence="2 3">
    <name type="scientific">Nostoc flagelliforme CCNUN1</name>
    <dbReference type="NCBI Taxonomy" id="2038116"/>
    <lineage>
        <taxon>Bacteria</taxon>
        <taxon>Bacillati</taxon>
        <taxon>Cyanobacteriota</taxon>
        <taxon>Cyanophyceae</taxon>
        <taxon>Nostocales</taxon>
        <taxon>Nostocaceae</taxon>
        <taxon>Nostoc</taxon>
    </lineage>
</organism>
<protein>
    <submittedName>
        <fullName evidence="2">Uncharacterized protein</fullName>
    </submittedName>
</protein>
<dbReference type="OrthoDB" id="564694at2"/>
<keyword evidence="1" id="KW-1133">Transmembrane helix</keyword>
<dbReference type="KEGG" id="nfl:COO91_01084"/>
<evidence type="ECO:0000313" key="3">
    <source>
        <dbReference type="Proteomes" id="UP000232003"/>
    </source>
</evidence>
<accession>A0A2K8SID2</accession>
<dbReference type="AlphaFoldDB" id="A0A2K8SID2"/>
<gene>
    <name evidence="2" type="ORF">COO91_01084</name>
</gene>
<feature type="transmembrane region" description="Helical" evidence="1">
    <location>
        <begin position="56"/>
        <end position="76"/>
    </location>
</feature>